<dbReference type="GO" id="GO:0016887">
    <property type="term" value="F:ATP hydrolysis activity"/>
    <property type="evidence" value="ECO:0007669"/>
    <property type="project" value="InterPro"/>
</dbReference>
<accession>A0A6J6Z6T7</accession>
<dbReference type="GO" id="GO:0006811">
    <property type="term" value="P:monoatomic ion transport"/>
    <property type="evidence" value="ECO:0007669"/>
    <property type="project" value="UniProtKB-KW"/>
</dbReference>
<dbReference type="SUPFAM" id="SSF52540">
    <property type="entry name" value="P-loop containing nucleoside triphosphate hydrolases"/>
    <property type="match status" value="1"/>
</dbReference>
<dbReference type="Gene3D" id="3.40.50.300">
    <property type="entry name" value="P-loop containing nucleotide triphosphate hydrolases"/>
    <property type="match status" value="2"/>
</dbReference>
<evidence type="ECO:0000256" key="4">
    <source>
        <dbReference type="ARBA" id="ARBA00023004"/>
    </source>
</evidence>
<dbReference type="PANTHER" id="PTHR42771">
    <property type="entry name" value="IRON(3+)-HYDROXAMATE IMPORT ATP-BINDING PROTEIN FHUC"/>
    <property type="match status" value="1"/>
</dbReference>
<proteinExistence type="predicted"/>
<keyword evidence="2" id="KW-0813">Transport</keyword>
<dbReference type="EMBL" id="CAFAAO010000050">
    <property type="protein sequence ID" value="CAB4817139.1"/>
    <property type="molecule type" value="Genomic_DNA"/>
</dbReference>
<dbReference type="CDD" id="cd00267">
    <property type="entry name" value="ABC_ATPase"/>
    <property type="match status" value="1"/>
</dbReference>
<comment type="subcellular location">
    <subcellularLocation>
        <location evidence="1">Cell membrane</location>
        <topology evidence="1">Peripheral membrane protein</topology>
    </subcellularLocation>
</comment>
<keyword evidence="4" id="KW-0408">Iron</keyword>
<dbReference type="InterPro" id="IPR003593">
    <property type="entry name" value="AAA+_ATPase"/>
</dbReference>
<dbReference type="Pfam" id="PF13476">
    <property type="entry name" value="AAA_23"/>
    <property type="match status" value="1"/>
</dbReference>
<name>A0A6J6Z6T7_9ZZZZ</name>
<sequence>MLRGRRVSGETPRMGAPFLRRVVSLPEKFISGQYPFNVPALSRGIDLAFNTNVTFFVGENGAGKSTLLEAIAECCEFSPEGGSRDHYRTTFNERSALAQALRLSWSPKTSEGFFMRAESFYNFATYIDEVSNLRAYGGKSLHQQSHGESFLSLFSNRFEQGIYLLDEPEAALSPQRQLSFLSIIHDLEKSGHAQFIIATHSPIILSYPGAILFSFDNEAIEPIAYQDSEHYRVTRDFLNAPERYFKHLFQGPDDGNEDV</sequence>
<protein>
    <submittedName>
        <fullName evidence="8">Unannotated protein</fullName>
    </submittedName>
</protein>
<reference evidence="8" key="1">
    <citation type="submission" date="2020-05" db="EMBL/GenBank/DDBJ databases">
        <authorList>
            <person name="Chiriac C."/>
            <person name="Salcher M."/>
            <person name="Ghai R."/>
            <person name="Kavagutti S V."/>
        </authorList>
    </citation>
    <scope>NUCLEOTIDE SEQUENCE</scope>
</reference>
<keyword evidence="5" id="KW-0406">Ion transport</keyword>
<evidence type="ECO:0000256" key="1">
    <source>
        <dbReference type="ARBA" id="ARBA00004202"/>
    </source>
</evidence>
<organism evidence="8">
    <name type="scientific">freshwater metagenome</name>
    <dbReference type="NCBI Taxonomy" id="449393"/>
    <lineage>
        <taxon>unclassified sequences</taxon>
        <taxon>metagenomes</taxon>
        <taxon>ecological metagenomes</taxon>
    </lineage>
</organism>
<dbReference type="GO" id="GO:0006302">
    <property type="term" value="P:double-strand break repair"/>
    <property type="evidence" value="ECO:0007669"/>
    <property type="project" value="InterPro"/>
</dbReference>
<dbReference type="InterPro" id="IPR038729">
    <property type="entry name" value="Rad50/SbcC_AAA"/>
</dbReference>
<evidence type="ECO:0000256" key="2">
    <source>
        <dbReference type="ARBA" id="ARBA00022448"/>
    </source>
</evidence>
<evidence type="ECO:0000256" key="6">
    <source>
        <dbReference type="ARBA" id="ARBA00023136"/>
    </source>
</evidence>
<keyword evidence="6" id="KW-0472">Membrane</keyword>
<keyword evidence="3" id="KW-1003">Cell membrane</keyword>
<dbReference type="InterPro" id="IPR027417">
    <property type="entry name" value="P-loop_NTPase"/>
</dbReference>
<feature type="domain" description="AAA+ ATPase" evidence="7">
    <location>
        <begin position="50"/>
        <end position="221"/>
    </location>
</feature>
<evidence type="ECO:0000256" key="3">
    <source>
        <dbReference type="ARBA" id="ARBA00022475"/>
    </source>
</evidence>
<dbReference type="GO" id="GO:0005886">
    <property type="term" value="C:plasma membrane"/>
    <property type="evidence" value="ECO:0007669"/>
    <property type="project" value="UniProtKB-SubCell"/>
</dbReference>
<evidence type="ECO:0000256" key="5">
    <source>
        <dbReference type="ARBA" id="ARBA00023065"/>
    </source>
</evidence>
<dbReference type="InterPro" id="IPR003959">
    <property type="entry name" value="ATPase_AAA_core"/>
</dbReference>
<dbReference type="PANTHER" id="PTHR42771:SF2">
    <property type="entry name" value="IRON(3+)-HYDROXAMATE IMPORT ATP-BINDING PROTEIN FHUC"/>
    <property type="match status" value="1"/>
</dbReference>
<evidence type="ECO:0000259" key="7">
    <source>
        <dbReference type="SMART" id="SM00382"/>
    </source>
</evidence>
<gene>
    <name evidence="8" type="ORF">UFOPK3037_01754</name>
</gene>
<dbReference type="AlphaFoldDB" id="A0A6J6Z6T7"/>
<dbReference type="InterPro" id="IPR051535">
    <property type="entry name" value="Siderophore_ABC-ATPase"/>
</dbReference>
<dbReference type="SMART" id="SM00382">
    <property type="entry name" value="AAA"/>
    <property type="match status" value="1"/>
</dbReference>
<evidence type="ECO:0000313" key="8">
    <source>
        <dbReference type="EMBL" id="CAB4817139.1"/>
    </source>
</evidence>
<dbReference type="Pfam" id="PF13304">
    <property type="entry name" value="AAA_21"/>
    <property type="match status" value="1"/>
</dbReference>